<dbReference type="InterPro" id="IPR051347">
    <property type="entry name" value="Circadian_clock_KaiC-rel"/>
</dbReference>
<dbReference type="InterPro" id="IPR010624">
    <property type="entry name" value="KaiC_dom"/>
</dbReference>
<gene>
    <name evidence="2" type="primary">kaiC_5</name>
    <name evidence="2" type="ORF">LFW2832_01315</name>
</gene>
<accession>A0A5E4LPI8</accession>
<dbReference type="EMBL" id="CABMJJ010000003">
    <property type="protein sequence ID" value="VVC02923.1"/>
    <property type="molecule type" value="Genomic_DNA"/>
</dbReference>
<dbReference type="InterPro" id="IPR027417">
    <property type="entry name" value="P-loop_NTPase"/>
</dbReference>
<dbReference type="SUPFAM" id="SSF52540">
    <property type="entry name" value="P-loop containing nucleoside triphosphate hydrolases"/>
    <property type="match status" value="1"/>
</dbReference>
<sequence>MEDSCGFKRIPSGIQGLDSMIGGGFPENSAIMVRGGTGTCKTNLCIQYLYVGALKYKDPGVMITFAESKTRIHQHAHGFDWDLDALEKKGMFTIIRYEPHEVLKVMEEGGGSVRDTIESLGAKRVVIDSITAYEMLFEKRYRANESILNLFEMLRSWKATTLVTSESPVAPNEDYRGRTGFLSDGIIHMYNLRLGQHRLRALEVIKMRDTTHTDQVRMFKLGKNGVEIGKELKNVAKF</sequence>
<evidence type="ECO:0000259" key="1">
    <source>
        <dbReference type="PROSITE" id="PS51146"/>
    </source>
</evidence>
<dbReference type="PANTHER" id="PTHR42926">
    <property type="match status" value="1"/>
</dbReference>
<dbReference type="Proteomes" id="UP000789941">
    <property type="component" value="Unassembled WGS sequence"/>
</dbReference>
<evidence type="ECO:0000313" key="2">
    <source>
        <dbReference type="EMBL" id="VVC02923.1"/>
    </source>
</evidence>
<dbReference type="AlphaFoldDB" id="A0A5E4LPI8"/>
<dbReference type="GO" id="GO:0005524">
    <property type="term" value="F:ATP binding"/>
    <property type="evidence" value="ECO:0007669"/>
    <property type="project" value="InterPro"/>
</dbReference>
<dbReference type="InterPro" id="IPR014774">
    <property type="entry name" value="KaiC-like_dom"/>
</dbReference>
<dbReference type="Pfam" id="PF06745">
    <property type="entry name" value="ATPase"/>
    <property type="match status" value="1"/>
</dbReference>
<dbReference type="EC" id="2.7.11.1" evidence="2"/>
<feature type="domain" description="KaiC" evidence="1">
    <location>
        <begin position="8"/>
        <end position="238"/>
    </location>
</feature>
<comment type="caution">
    <text evidence="2">The sequence shown here is derived from an EMBL/GenBank/DDBJ whole genome shotgun (WGS) entry which is preliminary data.</text>
</comment>
<reference evidence="2 3" key="1">
    <citation type="submission" date="2019-08" db="EMBL/GenBank/DDBJ databases">
        <authorList>
            <person name="Vazquez-Campos X."/>
        </authorList>
    </citation>
    <scope>NUCLEOTIDE SEQUENCE [LARGE SCALE GENOMIC DNA]</scope>
    <source>
        <strain evidence="2">LFW-283_2</strain>
    </source>
</reference>
<dbReference type="PROSITE" id="PS51146">
    <property type="entry name" value="KAIC"/>
    <property type="match status" value="1"/>
</dbReference>
<keyword evidence="2" id="KW-0418">Kinase</keyword>
<protein>
    <submittedName>
        <fullName evidence="2">Circadian clock protein kinase KaiC</fullName>
        <ecNumber evidence="2">2.7.11.1</ecNumber>
    </submittedName>
</protein>
<dbReference type="PANTHER" id="PTHR42926:SF1">
    <property type="entry name" value="CIRCADIAN CLOCK OSCILLATOR PROTEIN KAIC 1"/>
    <property type="match status" value="1"/>
</dbReference>
<dbReference type="GO" id="GO:0004674">
    <property type="term" value="F:protein serine/threonine kinase activity"/>
    <property type="evidence" value="ECO:0007669"/>
    <property type="project" value="UniProtKB-EC"/>
</dbReference>
<name>A0A5E4LPI8_9ARCH</name>
<keyword evidence="2" id="KW-0808">Transferase</keyword>
<evidence type="ECO:0000313" key="3">
    <source>
        <dbReference type="Proteomes" id="UP000789941"/>
    </source>
</evidence>
<proteinExistence type="predicted"/>
<organism evidence="2 3">
    <name type="scientific">Candidatus Bilamarchaeum dharawalense</name>
    <dbReference type="NCBI Taxonomy" id="2885759"/>
    <lineage>
        <taxon>Archaea</taxon>
        <taxon>Candidatus Micrarchaeota</taxon>
        <taxon>Candidatus Micrarchaeia</taxon>
        <taxon>Candidatus Anstonellales</taxon>
        <taxon>Candidatus Bilamarchaeaceae</taxon>
        <taxon>Candidatus Bilamarchaeum</taxon>
    </lineage>
</organism>
<dbReference type="Gene3D" id="3.40.50.300">
    <property type="entry name" value="P-loop containing nucleotide triphosphate hydrolases"/>
    <property type="match status" value="1"/>
</dbReference>